<dbReference type="InterPro" id="IPR010402">
    <property type="entry name" value="CCT_domain"/>
</dbReference>
<dbReference type="PROSITE" id="PS51017">
    <property type="entry name" value="CCT"/>
    <property type="match status" value="1"/>
</dbReference>
<dbReference type="PANTHER" id="PTHR31319">
    <property type="entry name" value="ZINC FINGER PROTEIN CONSTANS-LIKE 4"/>
    <property type="match status" value="1"/>
</dbReference>
<keyword evidence="2 3" id="KW-0539">Nucleus</keyword>
<feature type="compositionally biased region" description="Basic and acidic residues" evidence="4">
    <location>
        <begin position="396"/>
        <end position="411"/>
    </location>
</feature>
<feature type="domain" description="CCT" evidence="5">
    <location>
        <begin position="356"/>
        <end position="398"/>
    </location>
</feature>
<dbReference type="GO" id="GO:0009909">
    <property type="term" value="P:regulation of flower development"/>
    <property type="evidence" value="ECO:0007669"/>
    <property type="project" value="InterPro"/>
</dbReference>
<dbReference type="AlphaFoldDB" id="A0AAW1KXY4"/>
<evidence type="ECO:0000256" key="2">
    <source>
        <dbReference type="ARBA" id="ARBA00023242"/>
    </source>
</evidence>
<comment type="subcellular location">
    <subcellularLocation>
        <location evidence="1 3">Nucleus</location>
    </subcellularLocation>
</comment>
<protein>
    <recommendedName>
        <fullName evidence="5">CCT domain-containing protein</fullName>
    </recommendedName>
</protein>
<evidence type="ECO:0000313" key="7">
    <source>
        <dbReference type="Proteomes" id="UP001443914"/>
    </source>
</evidence>
<sequence>MCPNTDDHILRDIQGEEDEDHRHQEHNRSLAMSLQDIVNPPNPPPPSTSQQPSDNISDHNLVDDISIPISDQIFDFCDDSDIFPDTLQNSEVTSSPNCCSYEDQNSPYNYNNDTKNNNFITTHQNIDINNNFQVEQNCSTTSTATTSALNHHNTSLPLIFDPQVDIDNDISASIDFSTPPPPLAYNFNTLSNNALSQYTTSLVVDPCVSLPLVVGPGIGLGPVFEDDNCLSTIPPFLRLNQHNSVTQSCTFLDQQTGILNHGLCNNDHNNNNPGIFCGNLLIASELQSKELEFEAENAGIFCSDHLVRYNSGEIQAFSNENSQLINGATNSSTISTEISSLDDSTYKVGKLSVEQRKEKIHRYMKKRNERNFCKKIKYACRKTLADSRPRVRGRFAKNDEFGEGHKHNNDQHDEDDYDEVGVKEGDEMVDSSDIFAHISGVNSFKYNYQIQSWM</sequence>
<dbReference type="GO" id="GO:0005634">
    <property type="term" value="C:nucleus"/>
    <property type="evidence" value="ECO:0007669"/>
    <property type="project" value="UniProtKB-SubCell"/>
</dbReference>
<dbReference type="Proteomes" id="UP001443914">
    <property type="component" value="Unassembled WGS sequence"/>
</dbReference>
<evidence type="ECO:0000259" key="5">
    <source>
        <dbReference type="PROSITE" id="PS51017"/>
    </source>
</evidence>
<evidence type="ECO:0000313" key="6">
    <source>
        <dbReference type="EMBL" id="KAK9724234.1"/>
    </source>
</evidence>
<reference evidence="6" key="1">
    <citation type="submission" date="2024-03" db="EMBL/GenBank/DDBJ databases">
        <title>WGS assembly of Saponaria officinalis var. Norfolk2.</title>
        <authorList>
            <person name="Jenkins J."/>
            <person name="Shu S."/>
            <person name="Grimwood J."/>
            <person name="Barry K."/>
            <person name="Goodstein D."/>
            <person name="Schmutz J."/>
            <person name="Leebens-Mack J."/>
            <person name="Osbourn A."/>
        </authorList>
    </citation>
    <scope>NUCLEOTIDE SEQUENCE [LARGE SCALE GENOMIC DNA]</scope>
    <source>
        <strain evidence="6">JIC</strain>
    </source>
</reference>
<proteinExistence type="predicted"/>
<comment type="caution">
    <text evidence="6">The sequence shown here is derived from an EMBL/GenBank/DDBJ whole genome shotgun (WGS) entry which is preliminary data.</text>
</comment>
<feature type="region of interest" description="Disordered" evidence="4">
    <location>
        <begin position="395"/>
        <end position="417"/>
    </location>
</feature>
<evidence type="ECO:0000256" key="4">
    <source>
        <dbReference type="SAM" id="MobiDB-lite"/>
    </source>
</evidence>
<keyword evidence="7" id="KW-1185">Reference proteome</keyword>
<dbReference type="GO" id="GO:0003700">
    <property type="term" value="F:DNA-binding transcription factor activity"/>
    <property type="evidence" value="ECO:0007669"/>
    <property type="project" value="TreeGrafter"/>
</dbReference>
<dbReference type="PANTHER" id="PTHR31319:SF110">
    <property type="entry name" value="CCT MOTIF FAMILY PROTEIN"/>
    <property type="match status" value="1"/>
</dbReference>
<accession>A0AAW1KXY4</accession>
<evidence type="ECO:0000256" key="3">
    <source>
        <dbReference type="PROSITE-ProRule" id="PRU00357"/>
    </source>
</evidence>
<dbReference type="EMBL" id="JBDFQZ010000005">
    <property type="protein sequence ID" value="KAK9724234.1"/>
    <property type="molecule type" value="Genomic_DNA"/>
</dbReference>
<feature type="compositionally biased region" description="Basic and acidic residues" evidence="4">
    <location>
        <begin position="1"/>
        <end position="28"/>
    </location>
</feature>
<organism evidence="6 7">
    <name type="scientific">Saponaria officinalis</name>
    <name type="common">Common soapwort</name>
    <name type="synonym">Lychnis saponaria</name>
    <dbReference type="NCBI Taxonomy" id="3572"/>
    <lineage>
        <taxon>Eukaryota</taxon>
        <taxon>Viridiplantae</taxon>
        <taxon>Streptophyta</taxon>
        <taxon>Embryophyta</taxon>
        <taxon>Tracheophyta</taxon>
        <taxon>Spermatophyta</taxon>
        <taxon>Magnoliopsida</taxon>
        <taxon>eudicotyledons</taxon>
        <taxon>Gunneridae</taxon>
        <taxon>Pentapetalae</taxon>
        <taxon>Caryophyllales</taxon>
        <taxon>Caryophyllaceae</taxon>
        <taxon>Caryophylleae</taxon>
        <taxon>Saponaria</taxon>
    </lineage>
</organism>
<feature type="region of interest" description="Disordered" evidence="4">
    <location>
        <begin position="1"/>
        <end position="61"/>
    </location>
</feature>
<gene>
    <name evidence="6" type="ORF">RND81_05G057600</name>
</gene>
<dbReference type="InterPro" id="IPR045281">
    <property type="entry name" value="CONSTANS-like"/>
</dbReference>
<name>A0AAW1KXY4_SAPOF</name>
<evidence type="ECO:0000256" key="1">
    <source>
        <dbReference type="ARBA" id="ARBA00004123"/>
    </source>
</evidence>
<dbReference type="Pfam" id="PF06203">
    <property type="entry name" value="CCT"/>
    <property type="match status" value="1"/>
</dbReference>